<keyword evidence="16" id="KW-1185">Reference proteome</keyword>
<name>A0ABN2N2J5_9PSEU</name>
<comment type="caution">
    <text evidence="15">The sequence shown here is derived from an EMBL/GenBank/DDBJ whole genome shotgun (WGS) entry which is preliminary data.</text>
</comment>
<keyword evidence="9" id="KW-0862">Zinc</keyword>
<keyword evidence="7" id="KW-0863">Zinc-finger</keyword>
<evidence type="ECO:0000256" key="3">
    <source>
        <dbReference type="ARBA" id="ARBA00012483"/>
    </source>
</evidence>
<feature type="region of interest" description="Disordered" evidence="12">
    <location>
        <begin position="96"/>
        <end position="122"/>
    </location>
</feature>
<evidence type="ECO:0000256" key="12">
    <source>
        <dbReference type="SAM" id="MobiDB-lite"/>
    </source>
</evidence>
<dbReference type="EMBL" id="BAAAQK010000008">
    <property type="protein sequence ID" value="GAA1849851.1"/>
    <property type="molecule type" value="Genomic_DNA"/>
</dbReference>
<dbReference type="InterPro" id="IPR022170">
    <property type="entry name" value="MUL1-like"/>
</dbReference>
<comment type="subcellular location">
    <subcellularLocation>
        <location evidence="2">Membrane</location>
        <topology evidence="2">Multi-pass membrane protein</topology>
    </subcellularLocation>
</comment>
<dbReference type="RefSeq" id="WP_344417291.1">
    <property type="nucleotide sequence ID" value="NZ_BAAAQK010000008.1"/>
</dbReference>
<reference evidence="15 16" key="1">
    <citation type="journal article" date="2019" name="Int. J. Syst. Evol. Microbiol.">
        <title>The Global Catalogue of Microorganisms (GCM) 10K type strain sequencing project: providing services to taxonomists for standard genome sequencing and annotation.</title>
        <authorList>
            <consortium name="The Broad Institute Genomics Platform"/>
            <consortium name="The Broad Institute Genome Sequencing Center for Infectious Disease"/>
            <person name="Wu L."/>
            <person name="Ma J."/>
        </authorList>
    </citation>
    <scope>NUCLEOTIDE SEQUENCE [LARGE SCALE GENOMIC DNA]</scope>
    <source>
        <strain evidence="15 16">JCM 16009</strain>
    </source>
</reference>
<keyword evidence="4" id="KW-0808">Transferase</keyword>
<keyword evidence="11 13" id="KW-0472">Membrane</keyword>
<evidence type="ECO:0000259" key="14">
    <source>
        <dbReference type="Pfam" id="PF12483"/>
    </source>
</evidence>
<proteinExistence type="predicted"/>
<protein>
    <recommendedName>
        <fullName evidence="3">RING-type E3 ubiquitin transferase</fullName>
        <ecNumber evidence="3">2.3.2.27</ecNumber>
    </recommendedName>
</protein>
<evidence type="ECO:0000256" key="9">
    <source>
        <dbReference type="ARBA" id="ARBA00022833"/>
    </source>
</evidence>
<dbReference type="Proteomes" id="UP001500449">
    <property type="component" value="Unassembled WGS sequence"/>
</dbReference>
<organism evidence="15 16">
    <name type="scientific">Pseudonocardia ailaonensis</name>
    <dbReference type="NCBI Taxonomy" id="367279"/>
    <lineage>
        <taxon>Bacteria</taxon>
        <taxon>Bacillati</taxon>
        <taxon>Actinomycetota</taxon>
        <taxon>Actinomycetes</taxon>
        <taxon>Pseudonocardiales</taxon>
        <taxon>Pseudonocardiaceae</taxon>
        <taxon>Pseudonocardia</taxon>
    </lineage>
</organism>
<feature type="transmembrane region" description="Helical" evidence="13">
    <location>
        <begin position="242"/>
        <end position="263"/>
    </location>
</feature>
<accession>A0ABN2N2J5</accession>
<dbReference type="EC" id="2.3.2.27" evidence="3"/>
<evidence type="ECO:0000256" key="5">
    <source>
        <dbReference type="ARBA" id="ARBA00022692"/>
    </source>
</evidence>
<evidence type="ECO:0000313" key="16">
    <source>
        <dbReference type="Proteomes" id="UP001500449"/>
    </source>
</evidence>
<evidence type="ECO:0000256" key="8">
    <source>
        <dbReference type="ARBA" id="ARBA00022786"/>
    </source>
</evidence>
<evidence type="ECO:0000256" key="1">
    <source>
        <dbReference type="ARBA" id="ARBA00000900"/>
    </source>
</evidence>
<keyword evidence="5 13" id="KW-0812">Transmembrane</keyword>
<gene>
    <name evidence="15" type="ORF">GCM10009836_32030</name>
</gene>
<sequence length="264" mass="28549">MLVFGIILLLAGAGCVFAATRRQRTAHAMMAAETLSVPELLEQREISASLGAEFRKVCEVVGEAVPAPVGMLRSELAGVDCVWFEHRVQRRYKHYDHDSSAGDGEGGTRVTTRTETVSTQTSPHGWALLRDGHTIGVDHGGRRPDGVEQVADRFEPANEMHGAFAAMSVLGALSGSDRDETIGYQHTEWVLRPGTRMYVLGEVDDRDGPLVVRPPRDAKVPFVLSTRSEEELTSSARRGQQIWARIGAALAVAGIALAVVALVL</sequence>
<keyword evidence="8" id="KW-0833">Ubl conjugation pathway</keyword>
<evidence type="ECO:0000256" key="10">
    <source>
        <dbReference type="ARBA" id="ARBA00022989"/>
    </source>
</evidence>
<evidence type="ECO:0000256" key="4">
    <source>
        <dbReference type="ARBA" id="ARBA00022679"/>
    </source>
</evidence>
<evidence type="ECO:0000256" key="2">
    <source>
        <dbReference type="ARBA" id="ARBA00004141"/>
    </source>
</evidence>
<evidence type="ECO:0000256" key="6">
    <source>
        <dbReference type="ARBA" id="ARBA00022723"/>
    </source>
</evidence>
<comment type="catalytic activity">
    <reaction evidence="1">
        <text>S-ubiquitinyl-[E2 ubiquitin-conjugating enzyme]-L-cysteine + [acceptor protein]-L-lysine = [E2 ubiquitin-conjugating enzyme]-L-cysteine + N(6)-ubiquitinyl-[acceptor protein]-L-lysine.</text>
        <dbReference type="EC" id="2.3.2.27"/>
    </reaction>
</comment>
<dbReference type="Pfam" id="PF12483">
    <property type="entry name" value="GIDE"/>
    <property type="match status" value="1"/>
</dbReference>
<feature type="domain" description="E3 Ubiquitin ligase MUL1-like" evidence="14">
    <location>
        <begin position="105"/>
        <end position="254"/>
    </location>
</feature>
<evidence type="ECO:0000256" key="11">
    <source>
        <dbReference type="ARBA" id="ARBA00023136"/>
    </source>
</evidence>
<keyword evidence="6" id="KW-0479">Metal-binding</keyword>
<evidence type="ECO:0000313" key="15">
    <source>
        <dbReference type="EMBL" id="GAA1849851.1"/>
    </source>
</evidence>
<keyword evidence="10 13" id="KW-1133">Transmembrane helix</keyword>
<evidence type="ECO:0000256" key="13">
    <source>
        <dbReference type="SAM" id="Phobius"/>
    </source>
</evidence>
<feature type="compositionally biased region" description="Low complexity" evidence="12">
    <location>
        <begin position="108"/>
        <end position="122"/>
    </location>
</feature>
<evidence type="ECO:0000256" key="7">
    <source>
        <dbReference type="ARBA" id="ARBA00022771"/>
    </source>
</evidence>